<dbReference type="Proteomes" id="UP000198607">
    <property type="component" value="Unassembled WGS sequence"/>
</dbReference>
<dbReference type="SMART" id="SM00267">
    <property type="entry name" value="GGDEF"/>
    <property type="match status" value="1"/>
</dbReference>
<dbReference type="EC" id="2.7.7.65" evidence="2"/>
<proteinExistence type="predicted"/>
<keyword evidence="6 8" id="KW-0472">Membrane</keyword>
<feature type="transmembrane region" description="Helical" evidence="8">
    <location>
        <begin position="298"/>
        <end position="320"/>
    </location>
</feature>
<evidence type="ECO:0000256" key="3">
    <source>
        <dbReference type="ARBA" id="ARBA00022475"/>
    </source>
</evidence>
<evidence type="ECO:0000256" key="6">
    <source>
        <dbReference type="ARBA" id="ARBA00023136"/>
    </source>
</evidence>
<dbReference type="OrthoDB" id="9813903at2"/>
<organism evidence="10 11">
    <name type="scientific">Propionivibrio dicarboxylicus</name>
    <dbReference type="NCBI Taxonomy" id="83767"/>
    <lineage>
        <taxon>Bacteria</taxon>
        <taxon>Pseudomonadati</taxon>
        <taxon>Pseudomonadota</taxon>
        <taxon>Betaproteobacteria</taxon>
        <taxon>Rhodocyclales</taxon>
        <taxon>Rhodocyclaceae</taxon>
        <taxon>Propionivibrio</taxon>
    </lineage>
</organism>
<dbReference type="PROSITE" id="PS50887">
    <property type="entry name" value="GGDEF"/>
    <property type="match status" value="1"/>
</dbReference>
<evidence type="ECO:0000256" key="7">
    <source>
        <dbReference type="ARBA" id="ARBA00034247"/>
    </source>
</evidence>
<dbReference type="CDD" id="cd18774">
    <property type="entry name" value="PDC2_HK_sensor"/>
    <property type="match status" value="1"/>
</dbReference>
<protein>
    <recommendedName>
        <fullName evidence="2">diguanylate cyclase</fullName>
        <ecNumber evidence="2">2.7.7.65</ecNumber>
    </recommendedName>
</protein>
<keyword evidence="4 8" id="KW-0812">Transmembrane</keyword>
<evidence type="ECO:0000256" key="8">
    <source>
        <dbReference type="SAM" id="Phobius"/>
    </source>
</evidence>
<feature type="domain" description="GGDEF" evidence="9">
    <location>
        <begin position="361"/>
        <end position="493"/>
    </location>
</feature>
<name>A0A1G7Y6A7_9RHOO</name>
<dbReference type="InterPro" id="IPR050469">
    <property type="entry name" value="Diguanylate_Cyclase"/>
</dbReference>
<comment type="catalytic activity">
    <reaction evidence="7">
        <text>2 GTP = 3',3'-c-di-GMP + 2 diphosphate</text>
        <dbReference type="Rhea" id="RHEA:24898"/>
        <dbReference type="ChEBI" id="CHEBI:33019"/>
        <dbReference type="ChEBI" id="CHEBI:37565"/>
        <dbReference type="ChEBI" id="CHEBI:58805"/>
        <dbReference type="EC" id="2.7.7.65"/>
    </reaction>
</comment>
<dbReference type="InterPro" id="IPR029787">
    <property type="entry name" value="Nucleotide_cyclase"/>
</dbReference>
<dbReference type="NCBIfam" id="TIGR00254">
    <property type="entry name" value="GGDEF"/>
    <property type="match status" value="1"/>
</dbReference>
<keyword evidence="3" id="KW-1003">Cell membrane</keyword>
<dbReference type="InterPro" id="IPR000160">
    <property type="entry name" value="GGDEF_dom"/>
</dbReference>
<dbReference type="SUPFAM" id="SSF103190">
    <property type="entry name" value="Sensory domain-like"/>
    <property type="match status" value="1"/>
</dbReference>
<dbReference type="GO" id="GO:0005886">
    <property type="term" value="C:plasma membrane"/>
    <property type="evidence" value="ECO:0007669"/>
    <property type="project" value="UniProtKB-SubCell"/>
</dbReference>
<dbReference type="Pfam" id="PF02743">
    <property type="entry name" value="dCache_1"/>
    <property type="match status" value="1"/>
</dbReference>
<dbReference type="InterPro" id="IPR029151">
    <property type="entry name" value="Sensor-like_sf"/>
</dbReference>
<evidence type="ECO:0000256" key="4">
    <source>
        <dbReference type="ARBA" id="ARBA00022692"/>
    </source>
</evidence>
<evidence type="ECO:0000256" key="1">
    <source>
        <dbReference type="ARBA" id="ARBA00004651"/>
    </source>
</evidence>
<dbReference type="PANTHER" id="PTHR45138:SF9">
    <property type="entry name" value="DIGUANYLATE CYCLASE DGCM-RELATED"/>
    <property type="match status" value="1"/>
</dbReference>
<dbReference type="InterPro" id="IPR043128">
    <property type="entry name" value="Rev_trsase/Diguanyl_cyclase"/>
</dbReference>
<accession>A0A1G7Y6A7</accession>
<dbReference type="Gene3D" id="3.30.70.270">
    <property type="match status" value="1"/>
</dbReference>
<keyword evidence="5 8" id="KW-1133">Transmembrane helix</keyword>
<feature type="transmembrane region" description="Helical" evidence="8">
    <location>
        <begin position="14"/>
        <end position="36"/>
    </location>
</feature>
<dbReference type="Pfam" id="PF00990">
    <property type="entry name" value="GGDEF"/>
    <property type="match status" value="1"/>
</dbReference>
<evidence type="ECO:0000259" key="9">
    <source>
        <dbReference type="PROSITE" id="PS50887"/>
    </source>
</evidence>
<keyword evidence="11" id="KW-1185">Reference proteome</keyword>
<dbReference type="SUPFAM" id="SSF55073">
    <property type="entry name" value="Nucleotide cyclase"/>
    <property type="match status" value="1"/>
</dbReference>
<dbReference type="InterPro" id="IPR033479">
    <property type="entry name" value="dCache_1"/>
</dbReference>
<dbReference type="RefSeq" id="WP_091934256.1">
    <property type="nucleotide sequence ID" value="NZ_FNCY01000002.1"/>
</dbReference>
<evidence type="ECO:0000256" key="2">
    <source>
        <dbReference type="ARBA" id="ARBA00012528"/>
    </source>
</evidence>
<dbReference type="PANTHER" id="PTHR45138">
    <property type="entry name" value="REGULATORY COMPONENTS OF SENSORY TRANSDUCTION SYSTEM"/>
    <property type="match status" value="1"/>
</dbReference>
<dbReference type="GO" id="GO:0052621">
    <property type="term" value="F:diguanylate cyclase activity"/>
    <property type="evidence" value="ECO:0007669"/>
    <property type="project" value="UniProtKB-EC"/>
</dbReference>
<gene>
    <name evidence="10" type="ORF">SAMN05660652_00896</name>
</gene>
<dbReference type="GO" id="GO:0043709">
    <property type="term" value="P:cell adhesion involved in single-species biofilm formation"/>
    <property type="evidence" value="ECO:0007669"/>
    <property type="project" value="TreeGrafter"/>
</dbReference>
<comment type="subcellular location">
    <subcellularLocation>
        <location evidence="1">Cell membrane</location>
        <topology evidence="1">Multi-pass membrane protein</topology>
    </subcellularLocation>
</comment>
<dbReference type="Gene3D" id="3.30.450.20">
    <property type="entry name" value="PAS domain"/>
    <property type="match status" value="1"/>
</dbReference>
<evidence type="ECO:0000313" key="10">
    <source>
        <dbReference type="EMBL" id="SDG91520.1"/>
    </source>
</evidence>
<evidence type="ECO:0000256" key="5">
    <source>
        <dbReference type="ARBA" id="ARBA00022989"/>
    </source>
</evidence>
<dbReference type="FunFam" id="3.30.70.270:FF:000001">
    <property type="entry name" value="Diguanylate cyclase domain protein"/>
    <property type="match status" value="1"/>
</dbReference>
<dbReference type="CDD" id="cd01949">
    <property type="entry name" value="GGDEF"/>
    <property type="match status" value="1"/>
</dbReference>
<dbReference type="AlphaFoldDB" id="A0A1G7Y6A7"/>
<dbReference type="CDD" id="cd18773">
    <property type="entry name" value="PDC1_HK_sensor"/>
    <property type="match status" value="1"/>
</dbReference>
<reference evidence="10 11" key="1">
    <citation type="submission" date="2016-10" db="EMBL/GenBank/DDBJ databases">
        <authorList>
            <person name="de Groot N.N."/>
        </authorList>
    </citation>
    <scope>NUCLEOTIDE SEQUENCE [LARGE SCALE GENOMIC DNA]</scope>
    <source>
        <strain evidence="10 11">DSM 5885</strain>
    </source>
</reference>
<dbReference type="STRING" id="83767.SAMN05660652_00896"/>
<evidence type="ECO:0000313" key="11">
    <source>
        <dbReference type="Proteomes" id="UP000198607"/>
    </source>
</evidence>
<sequence length="496" mass="55762">MAPAQQRLTTHSRLIVVIFFLMCGGFVLTSLSTYYVSRAEIRDAIINTELPLTADNIYSEIQKDLVRPTLIASMMARDTFLRDWVLVGERNTPQMTHYLNEIRNHYGATSSFFVSDRTHAYYSTRGILRKVNDQDPRDAWYARVRSMKETHEINVDSDEPPPGAMSITINHRVLDYNGNFIGVTGVSLSADTVTRLVDEYQKRYGRNILLTDAEGKIILRGKAPRNAGGQSAPASDIFKTPGLRDIAPAILKASSASFEYTNDGERHFINVRALPELKWFLIVDKPAHQAYSAVQRSLLINLLLCLTTTMIVLGIVHLALLRHQQQLEVIATTDRLTGLANRRALDVLLKQKIHEASRQKTPLTAILIDIDHFRTINDTRGQLAGDRILSEIAQTLRNNLRASDVACRWGGEEFLISLADTDLEAATQVACTLREKIENSLYFFENEALRVSVSAGVSLFRTGETVDDFVARAEAMLQRAKEEGRNRVCREPIESN</sequence>
<dbReference type="EMBL" id="FNCY01000002">
    <property type="protein sequence ID" value="SDG91520.1"/>
    <property type="molecule type" value="Genomic_DNA"/>
</dbReference>
<dbReference type="GO" id="GO:1902201">
    <property type="term" value="P:negative regulation of bacterial-type flagellum-dependent cell motility"/>
    <property type="evidence" value="ECO:0007669"/>
    <property type="project" value="TreeGrafter"/>
</dbReference>